<keyword evidence="2" id="KW-1185">Reference proteome</keyword>
<dbReference type="InParanoid" id="J9DIP7"/>
<sequence length="177" mass="20731">MQESKKCNLNYQLLFQIQSNFMHLNKRQWLESLDFSIIKDELFSYFIQACQNKILKEYQVLTDDDDYCCSYTATYFALKQINVLNVGTFIHATEDLFEHCLKPVSHITPEQCIKESTSFQVDTNEKDDGDTKDKNVKNTDLCEYGVLKTNFRYNEKDDINTLKSLSNESTFIGYCKT</sequence>
<dbReference type="VEuPathDB" id="MicrosporidiaDB:EDEG_03105"/>
<proteinExistence type="predicted"/>
<reference evidence="2" key="2">
    <citation type="submission" date="2015-07" db="EMBL/GenBank/DDBJ databases">
        <title>Contrasting host-pathogen interactions and genome evolution in two generalist and specialist microsporidian pathogens of mosquitoes.</title>
        <authorList>
            <consortium name="The Broad Institute Genomics Platform"/>
            <consortium name="The Broad Institute Genome Sequencing Center for Infectious Disease"/>
            <person name="Cuomo C.A."/>
            <person name="Sanscrainte N.D."/>
            <person name="Goldberg J.M."/>
            <person name="Heiman D."/>
            <person name="Young S."/>
            <person name="Zeng Q."/>
            <person name="Becnel J.J."/>
            <person name="Birren B.W."/>
        </authorList>
    </citation>
    <scope>NUCLEOTIDE SEQUENCE [LARGE SCALE GENOMIC DNA]</scope>
    <source>
        <strain evidence="2">USNM 41457</strain>
    </source>
</reference>
<comment type="caution">
    <text evidence="1">The sequence shown here is derived from an EMBL/GenBank/DDBJ whole genome shotgun (WGS) entry which is preliminary data.</text>
</comment>
<dbReference type="AlphaFoldDB" id="J9DIP7"/>
<evidence type="ECO:0000313" key="1">
    <source>
        <dbReference type="EMBL" id="EJW02485.1"/>
    </source>
</evidence>
<reference evidence="1 2" key="1">
    <citation type="submission" date="2011-08" db="EMBL/GenBank/DDBJ databases">
        <authorList>
            <person name="Liu Z.J."/>
            <person name="Shi F.L."/>
            <person name="Lu J.Q."/>
            <person name="Li M."/>
            <person name="Wang Z.L."/>
        </authorList>
    </citation>
    <scope>NUCLEOTIDE SEQUENCE [LARGE SCALE GENOMIC DNA]</scope>
    <source>
        <strain evidence="1 2">USNM 41457</strain>
    </source>
</reference>
<evidence type="ECO:0000313" key="2">
    <source>
        <dbReference type="Proteomes" id="UP000003163"/>
    </source>
</evidence>
<gene>
    <name evidence="1" type="ORF">EDEG_03105</name>
</gene>
<dbReference type="EMBL" id="AFBI03000069">
    <property type="protein sequence ID" value="EJW02485.1"/>
    <property type="molecule type" value="Genomic_DNA"/>
</dbReference>
<protein>
    <submittedName>
        <fullName evidence="1">Uncharacterized protein</fullName>
    </submittedName>
</protein>
<accession>J9DIP7</accession>
<name>J9DIP7_EDHAE</name>
<organism evidence="1 2">
    <name type="scientific">Edhazardia aedis (strain USNM 41457)</name>
    <name type="common">Microsporidian parasite</name>
    <dbReference type="NCBI Taxonomy" id="1003232"/>
    <lineage>
        <taxon>Eukaryota</taxon>
        <taxon>Fungi</taxon>
        <taxon>Fungi incertae sedis</taxon>
        <taxon>Microsporidia</taxon>
        <taxon>Edhazardia</taxon>
    </lineage>
</organism>
<dbReference type="Proteomes" id="UP000003163">
    <property type="component" value="Unassembled WGS sequence"/>
</dbReference>
<dbReference type="HOGENOM" id="CLU_1517843_0_0_1"/>